<protein>
    <recommendedName>
        <fullName evidence="2">START domain-containing protein</fullName>
    </recommendedName>
</protein>
<evidence type="ECO:0000313" key="3">
    <source>
        <dbReference type="EMBL" id="KAJ0191398.1"/>
    </source>
</evidence>
<dbReference type="Gramene" id="rna-gnl|WGS:NBSK|LSAT_8X4420_mrna">
    <property type="protein sequence ID" value="cds-PLY92159.1"/>
    <property type="gene ID" value="gene-LSAT_8X4420"/>
</dbReference>
<dbReference type="CDD" id="cd08870">
    <property type="entry name" value="START_STARD2_7-like"/>
    <property type="match status" value="1"/>
</dbReference>
<dbReference type="PANTHER" id="PTHR19308:SF46">
    <property type="entry name" value="START DOMAIN, START-LIKE DOMAIN PROTEIN-RELATED"/>
    <property type="match status" value="1"/>
</dbReference>
<name>A0A9R1UQ40_LACSA</name>
<dbReference type="GO" id="GO:0008289">
    <property type="term" value="F:lipid binding"/>
    <property type="evidence" value="ECO:0007669"/>
    <property type="project" value="InterPro"/>
</dbReference>
<accession>A0A9R1UQ40</accession>
<dbReference type="InterPro" id="IPR023393">
    <property type="entry name" value="START-like_dom_sf"/>
</dbReference>
<gene>
    <name evidence="3" type="ORF">LSAT_V11C800390340</name>
</gene>
<organism evidence="3 4">
    <name type="scientific">Lactuca sativa</name>
    <name type="common">Garden lettuce</name>
    <dbReference type="NCBI Taxonomy" id="4236"/>
    <lineage>
        <taxon>Eukaryota</taxon>
        <taxon>Viridiplantae</taxon>
        <taxon>Streptophyta</taxon>
        <taxon>Embryophyta</taxon>
        <taxon>Tracheophyta</taxon>
        <taxon>Spermatophyta</taxon>
        <taxon>Magnoliopsida</taxon>
        <taxon>eudicotyledons</taxon>
        <taxon>Gunneridae</taxon>
        <taxon>Pentapetalae</taxon>
        <taxon>asterids</taxon>
        <taxon>campanulids</taxon>
        <taxon>Asterales</taxon>
        <taxon>Asteraceae</taxon>
        <taxon>Cichorioideae</taxon>
        <taxon>Cichorieae</taxon>
        <taxon>Lactucinae</taxon>
        <taxon>Lactuca</taxon>
    </lineage>
</organism>
<proteinExistence type="predicted"/>
<reference evidence="3 4" key="1">
    <citation type="journal article" date="2017" name="Nat. Commun.">
        <title>Genome assembly with in vitro proximity ligation data and whole-genome triplication in lettuce.</title>
        <authorList>
            <person name="Reyes-Chin-Wo S."/>
            <person name="Wang Z."/>
            <person name="Yang X."/>
            <person name="Kozik A."/>
            <person name="Arikit S."/>
            <person name="Song C."/>
            <person name="Xia L."/>
            <person name="Froenicke L."/>
            <person name="Lavelle D.O."/>
            <person name="Truco M.J."/>
            <person name="Xia R."/>
            <person name="Zhu S."/>
            <person name="Xu C."/>
            <person name="Xu H."/>
            <person name="Xu X."/>
            <person name="Cox K."/>
            <person name="Korf I."/>
            <person name="Meyers B.C."/>
            <person name="Michelmore R.W."/>
        </authorList>
    </citation>
    <scope>NUCLEOTIDE SEQUENCE [LARGE SCALE GENOMIC DNA]</scope>
    <source>
        <strain evidence="4">cv. Salinas</strain>
        <tissue evidence="3">Seedlings</tissue>
    </source>
</reference>
<dbReference type="PANTHER" id="PTHR19308">
    <property type="entry name" value="PHOSPHATIDYLCHOLINE TRANSFER PROTEIN"/>
    <property type="match status" value="1"/>
</dbReference>
<keyword evidence="1" id="KW-0472">Membrane</keyword>
<dbReference type="Gene3D" id="3.30.530.20">
    <property type="match status" value="1"/>
</dbReference>
<evidence type="ECO:0000313" key="4">
    <source>
        <dbReference type="Proteomes" id="UP000235145"/>
    </source>
</evidence>
<dbReference type="GO" id="GO:0005737">
    <property type="term" value="C:cytoplasm"/>
    <property type="evidence" value="ECO:0007669"/>
    <property type="project" value="UniProtKB-ARBA"/>
</dbReference>
<dbReference type="InterPro" id="IPR051213">
    <property type="entry name" value="START_lipid_transfer"/>
</dbReference>
<dbReference type="OrthoDB" id="1295045at2759"/>
<evidence type="ECO:0000256" key="1">
    <source>
        <dbReference type="SAM" id="Phobius"/>
    </source>
</evidence>
<keyword evidence="1" id="KW-1133">Transmembrane helix</keyword>
<dbReference type="Proteomes" id="UP000235145">
    <property type="component" value="Unassembled WGS sequence"/>
</dbReference>
<keyword evidence="1" id="KW-0812">Transmembrane</keyword>
<dbReference type="EMBL" id="NBSK02000008">
    <property type="protein sequence ID" value="KAJ0191398.1"/>
    <property type="molecule type" value="Genomic_DNA"/>
</dbReference>
<dbReference type="PROSITE" id="PS50848">
    <property type="entry name" value="START"/>
    <property type="match status" value="1"/>
</dbReference>
<sequence length="432" mass="49737">MLVVEVFWEILKRPTLGEIVREMLMILGPVGIAFFLGVMIGWAWKPRWANLGNCEIDSLVSSSPPLSLMPSTLKNQDFGSKSNQSLQHPSSVNMDRNVVEGPTTLLLSSNPNCSSSIAKKDENRLLLTDEDLKHLWHLVEKKDGGPQWKHMMNRSTPSMQYQAWQRDPETGPPQYCSKTVYENATPELMRDFFWDDEFRFKWDDMLSHAAILEEFPNSGTSVVHWIRKFPFFCSDREYTIGRRIWELERSYYCVTKGVPIPWVPRKQKPRRVDLYYSSWFIQSVESKCEVTFFHHEDMGISWEIAKFGVRQGMWGAARKVERGFRLYQQERAFSKTISLHVVMDQMSTKIDEKYLASLESEEEEEEDDEVADMAETTTKVAEVVGMKVPKLLLFGGVVMVACSIDRGLFSKAVIFGVAKRFGSIGRQVGPQR</sequence>
<dbReference type="SUPFAM" id="SSF55961">
    <property type="entry name" value="Bet v1-like"/>
    <property type="match status" value="1"/>
</dbReference>
<comment type="caution">
    <text evidence="3">The sequence shown here is derived from an EMBL/GenBank/DDBJ whole genome shotgun (WGS) entry which is preliminary data.</text>
</comment>
<dbReference type="AlphaFoldDB" id="A0A9R1UQ40"/>
<feature type="domain" description="START" evidence="2">
    <location>
        <begin position="136"/>
        <end position="329"/>
    </location>
</feature>
<keyword evidence="4" id="KW-1185">Reference proteome</keyword>
<feature type="transmembrane region" description="Helical" evidence="1">
    <location>
        <begin position="23"/>
        <end position="44"/>
    </location>
</feature>
<dbReference type="Pfam" id="PF01852">
    <property type="entry name" value="START"/>
    <property type="match status" value="1"/>
</dbReference>
<dbReference type="InterPro" id="IPR002913">
    <property type="entry name" value="START_lipid-bd_dom"/>
</dbReference>
<evidence type="ECO:0000259" key="2">
    <source>
        <dbReference type="PROSITE" id="PS50848"/>
    </source>
</evidence>